<dbReference type="InterPro" id="IPR007698">
    <property type="entry name" value="AlaDH/PNT_NAD(H)-bd"/>
</dbReference>
<dbReference type="EMBL" id="OUNC01000009">
    <property type="protein sequence ID" value="SPP27608.1"/>
    <property type="molecule type" value="Genomic_DNA"/>
</dbReference>
<gene>
    <name evidence="5" type="ORF">BTBSAS_170001</name>
    <name evidence="4" type="ORF">CNY62_04875</name>
</gene>
<dbReference type="GO" id="GO:0006524">
    <property type="term" value="P:alanine catabolic process"/>
    <property type="evidence" value="ECO:0007669"/>
    <property type="project" value="TreeGrafter"/>
</dbReference>
<dbReference type="CDD" id="cd12181">
    <property type="entry name" value="ceo_syn"/>
    <property type="match status" value="1"/>
</dbReference>
<sequence length="355" mass="40237">MLHLICEGNLTDSKNTELREEVIIVKKTIGFIISHKENEHRLALLPTDFIKIKNPSYLFFEENYGAYLNISDQQYRDVGAQIVSREMALQQDIICEPKLGDADFLHTLKPHQTLFGWIHAEQNKQLSQLLIAKELKVFAWEEMFHLNRHLFWRNNELAGEAAVLHAYLLHGCLPYETKVAVIGRGNVANGAVKILQRLGAEVTVYKRNQELLLHEELGEFDVIVNALLWDNARKDYLITRADLKRMKSNALIIDVSSDYDGAIESSHPTSLEEPTFTVENICHYAVDHTPSMLYRTSTQSISTVIAPFLDDLITGTSNPILAKAEILRNPASKTVKIHKIKPRIADSGNVSSNKK</sequence>
<dbReference type="SUPFAM" id="SSF51735">
    <property type="entry name" value="NAD(P)-binding Rossmann-fold domains"/>
    <property type="match status" value="1"/>
</dbReference>
<dbReference type="KEGG" id="bths:CNY62_04875"/>
<dbReference type="GO" id="GO:0000286">
    <property type="term" value="F:alanine dehydrogenase activity"/>
    <property type="evidence" value="ECO:0007669"/>
    <property type="project" value="TreeGrafter"/>
</dbReference>
<dbReference type="STRING" id="2756.BFR44_06985"/>
<proteinExistence type="predicted"/>
<dbReference type="GO" id="GO:0005886">
    <property type="term" value="C:plasma membrane"/>
    <property type="evidence" value="ECO:0007669"/>
    <property type="project" value="TreeGrafter"/>
</dbReference>
<reference evidence="4 6" key="1">
    <citation type="submission" date="2017-09" db="EMBL/GenBank/DDBJ databases">
        <title>Complete Genome Sequences of Two Strains of the Meat Spoilage Bacterium Brochothrix thermosphacta Isolated from Ground Chicken.</title>
        <authorList>
            <person name="Paoli G.C."/>
            <person name="Wijey C."/>
            <person name="Chen C.-Y."/>
            <person name="Nguyen L."/>
            <person name="Yan X."/>
            <person name="Irwin P.L."/>
        </authorList>
    </citation>
    <scope>NUCLEOTIDE SEQUENCE [LARGE SCALE GENOMIC DNA]</scope>
    <source>
        <strain evidence="4 6">BI</strain>
    </source>
</reference>
<dbReference type="PANTHER" id="PTHR42795">
    <property type="entry name" value="ALANINE DEHYDROGENASE"/>
    <property type="match status" value="1"/>
</dbReference>
<dbReference type="Pfam" id="PF05222">
    <property type="entry name" value="AlaDh_PNT_N"/>
    <property type="match status" value="1"/>
</dbReference>
<evidence type="ECO:0000259" key="3">
    <source>
        <dbReference type="SMART" id="SM01003"/>
    </source>
</evidence>
<reference evidence="5" key="2">
    <citation type="submission" date="2018-04" db="EMBL/GenBank/DDBJ databases">
        <authorList>
            <person name="Go L.Y."/>
            <person name="Mitchell J.A."/>
        </authorList>
    </citation>
    <scope>NUCLEOTIDE SEQUENCE</scope>
    <source>
        <strain evidence="5">BSAS1 3</strain>
    </source>
</reference>
<keyword evidence="6" id="KW-1185">Reference proteome</keyword>
<dbReference type="EMBL" id="CP023483">
    <property type="protein sequence ID" value="ATF25779.1"/>
    <property type="molecule type" value="Genomic_DNA"/>
</dbReference>
<dbReference type="InterPro" id="IPR007886">
    <property type="entry name" value="AlaDH/PNT_N"/>
</dbReference>
<dbReference type="InterPro" id="IPR036291">
    <property type="entry name" value="NAD(P)-bd_dom_sf"/>
</dbReference>
<keyword evidence="1" id="KW-0560">Oxidoreductase</keyword>
<evidence type="ECO:0000313" key="4">
    <source>
        <dbReference type="EMBL" id="ATF25779.1"/>
    </source>
</evidence>
<dbReference type="OrthoDB" id="9804592at2"/>
<feature type="domain" description="Alanine dehydrogenase/pyridine nucleotide transhydrogenase NAD(H)-binding" evidence="2">
    <location>
        <begin position="166"/>
        <end position="285"/>
    </location>
</feature>
<reference evidence="7" key="3">
    <citation type="submission" date="2018-04" db="EMBL/GenBank/DDBJ databases">
        <authorList>
            <person name="Illikoud N."/>
        </authorList>
    </citation>
    <scope>NUCLEOTIDE SEQUENCE [LARGE SCALE GENOMIC DNA]</scope>
</reference>
<dbReference type="InterPro" id="IPR046951">
    <property type="entry name" value="CEOS"/>
</dbReference>
<protein>
    <submittedName>
        <fullName evidence="5">Alanine dehydrogenase/PNT, domain-containing protein</fullName>
    </submittedName>
    <submittedName>
        <fullName evidence="4">N(5)-(Carboxyethyl)ornithine synthase</fullName>
    </submittedName>
</protein>
<dbReference type="SMART" id="SM01002">
    <property type="entry name" value="AlaDh_PNT_C"/>
    <property type="match status" value="1"/>
</dbReference>
<evidence type="ECO:0000259" key="2">
    <source>
        <dbReference type="SMART" id="SM01002"/>
    </source>
</evidence>
<dbReference type="SMART" id="SM01003">
    <property type="entry name" value="AlaDh_PNT_N"/>
    <property type="match status" value="1"/>
</dbReference>
<dbReference type="Gene3D" id="3.40.50.720">
    <property type="entry name" value="NAD(P)-binding Rossmann-like Domain"/>
    <property type="match status" value="4"/>
</dbReference>
<dbReference type="PANTHER" id="PTHR42795:SF1">
    <property type="entry name" value="ALANINE DEHYDROGENASE"/>
    <property type="match status" value="1"/>
</dbReference>
<accession>A0A291BX47</accession>
<organism evidence="4 6">
    <name type="scientific">Brochothrix thermosphacta</name>
    <name type="common">Microbacterium thermosphactum</name>
    <dbReference type="NCBI Taxonomy" id="2756"/>
    <lineage>
        <taxon>Bacteria</taxon>
        <taxon>Bacillati</taxon>
        <taxon>Bacillota</taxon>
        <taxon>Bacilli</taxon>
        <taxon>Bacillales</taxon>
        <taxon>Listeriaceae</taxon>
        <taxon>Brochothrix</taxon>
    </lineage>
</organism>
<name>A0A291BX47_BROTH</name>
<dbReference type="GO" id="GO:0047126">
    <property type="term" value="F:N5-(carboxyethyl)ornithine synthase activity"/>
    <property type="evidence" value="ECO:0007669"/>
    <property type="project" value="InterPro"/>
</dbReference>
<dbReference type="SUPFAM" id="SSF52283">
    <property type="entry name" value="Formate/glycerate dehydrogenase catalytic domain-like"/>
    <property type="match status" value="1"/>
</dbReference>
<evidence type="ECO:0000313" key="6">
    <source>
        <dbReference type="Proteomes" id="UP000243591"/>
    </source>
</evidence>
<feature type="domain" description="Alanine dehydrogenase/pyridine nucleotide transhydrogenase N-terminal" evidence="3">
    <location>
        <begin position="30"/>
        <end position="158"/>
    </location>
</feature>
<dbReference type="AlphaFoldDB" id="A0A291BX47"/>
<evidence type="ECO:0000256" key="1">
    <source>
        <dbReference type="ARBA" id="ARBA00023002"/>
    </source>
</evidence>
<evidence type="ECO:0000313" key="5">
    <source>
        <dbReference type="EMBL" id="SPP27608.1"/>
    </source>
</evidence>
<dbReference type="Proteomes" id="UP000270190">
    <property type="component" value="Unassembled WGS sequence"/>
</dbReference>
<evidence type="ECO:0000313" key="7">
    <source>
        <dbReference type="Proteomes" id="UP000270190"/>
    </source>
</evidence>
<dbReference type="Pfam" id="PF01262">
    <property type="entry name" value="AlaDh_PNT_C"/>
    <property type="match status" value="1"/>
</dbReference>
<dbReference type="Proteomes" id="UP000243591">
    <property type="component" value="Chromosome"/>
</dbReference>